<sequence>MTMNLYSPQPAQRANPAKQKTQQTHSPPQVNLRNPRPTNAPATQIFSILQPIPAH</sequence>
<evidence type="ECO:0000256" key="1">
    <source>
        <dbReference type="SAM" id="MobiDB-lite"/>
    </source>
</evidence>
<protein>
    <submittedName>
        <fullName evidence="2">Uncharacterized protein</fullName>
    </submittedName>
</protein>
<feature type="compositionally biased region" description="Polar residues" evidence="1">
    <location>
        <begin position="1"/>
        <end position="47"/>
    </location>
</feature>
<organism evidence="2 3">
    <name type="scientific">Massarina eburnea CBS 473.64</name>
    <dbReference type="NCBI Taxonomy" id="1395130"/>
    <lineage>
        <taxon>Eukaryota</taxon>
        <taxon>Fungi</taxon>
        <taxon>Dikarya</taxon>
        <taxon>Ascomycota</taxon>
        <taxon>Pezizomycotina</taxon>
        <taxon>Dothideomycetes</taxon>
        <taxon>Pleosporomycetidae</taxon>
        <taxon>Pleosporales</taxon>
        <taxon>Massarineae</taxon>
        <taxon>Massarinaceae</taxon>
        <taxon>Massarina</taxon>
    </lineage>
</organism>
<dbReference type="EMBL" id="MU006786">
    <property type="protein sequence ID" value="KAF2639434.1"/>
    <property type="molecule type" value="Genomic_DNA"/>
</dbReference>
<evidence type="ECO:0000313" key="3">
    <source>
        <dbReference type="Proteomes" id="UP000799753"/>
    </source>
</evidence>
<proteinExistence type="predicted"/>
<evidence type="ECO:0000313" key="2">
    <source>
        <dbReference type="EMBL" id="KAF2639434.1"/>
    </source>
</evidence>
<keyword evidence="3" id="KW-1185">Reference proteome</keyword>
<feature type="region of interest" description="Disordered" evidence="1">
    <location>
        <begin position="1"/>
        <end position="55"/>
    </location>
</feature>
<dbReference type="AlphaFoldDB" id="A0A6A6RZP4"/>
<dbReference type="Proteomes" id="UP000799753">
    <property type="component" value="Unassembled WGS sequence"/>
</dbReference>
<reference evidence="2" key="1">
    <citation type="journal article" date="2020" name="Stud. Mycol.">
        <title>101 Dothideomycetes genomes: a test case for predicting lifestyles and emergence of pathogens.</title>
        <authorList>
            <person name="Haridas S."/>
            <person name="Albert R."/>
            <person name="Binder M."/>
            <person name="Bloem J."/>
            <person name="Labutti K."/>
            <person name="Salamov A."/>
            <person name="Andreopoulos B."/>
            <person name="Baker S."/>
            <person name="Barry K."/>
            <person name="Bills G."/>
            <person name="Bluhm B."/>
            <person name="Cannon C."/>
            <person name="Castanera R."/>
            <person name="Culley D."/>
            <person name="Daum C."/>
            <person name="Ezra D."/>
            <person name="Gonzalez J."/>
            <person name="Henrissat B."/>
            <person name="Kuo A."/>
            <person name="Liang C."/>
            <person name="Lipzen A."/>
            <person name="Lutzoni F."/>
            <person name="Magnuson J."/>
            <person name="Mondo S."/>
            <person name="Nolan M."/>
            <person name="Ohm R."/>
            <person name="Pangilinan J."/>
            <person name="Park H.-J."/>
            <person name="Ramirez L."/>
            <person name="Alfaro M."/>
            <person name="Sun H."/>
            <person name="Tritt A."/>
            <person name="Yoshinaga Y."/>
            <person name="Zwiers L.-H."/>
            <person name="Turgeon B."/>
            <person name="Goodwin S."/>
            <person name="Spatafora J."/>
            <person name="Crous P."/>
            <person name="Grigoriev I."/>
        </authorList>
    </citation>
    <scope>NUCLEOTIDE SEQUENCE</scope>
    <source>
        <strain evidence="2">CBS 473.64</strain>
    </source>
</reference>
<gene>
    <name evidence="2" type="ORF">P280DRAFT_470114</name>
</gene>
<accession>A0A6A6RZP4</accession>
<name>A0A6A6RZP4_9PLEO</name>